<keyword evidence="2 6" id="KW-0812">Transmembrane</keyword>
<dbReference type="Gene3D" id="1.20.58.390">
    <property type="entry name" value="Neurotransmitter-gated ion-channel transmembrane domain"/>
    <property type="match status" value="1"/>
</dbReference>
<feature type="domain" description="Neurotransmitter-gated ion-channel ligand-binding" evidence="7">
    <location>
        <begin position="222"/>
        <end position="310"/>
    </location>
</feature>
<evidence type="ECO:0000256" key="4">
    <source>
        <dbReference type="ARBA" id="ARBA00023136"/>
    </source>
</evidence>
<feature type="domain" description="Neurotransmitter-gated ion-channel ligand-binding" evidence="7">
    <location>
        <begin position="84"/>
        <end position="137"/>
    </location>
</feature>
<dbReference type="Pfam" id="PF02931">
    <property type="entry name" value="Neur_chan_LBD"/>
    <property type="match status" value="3"/>
</dbReference>
<dbReference type="InterPro" id="IPR006029">
    <property type="entry name" value="Neurotrans-gated_channel_TM"/>
</dbReference>
<dbReference type="InterPro" id="IPR006202">
    <property type="entry name" value="Neur_chan_lig-bd"/>
</dbReference>
<accession>A0ABM1F9F4</accession>
<evidence type="ECO:0000256" key="2">
    <source>
        <dbReference type="ARBA" id="ARBA00022692"/>
    </source>
</evidence>
<keyword evidence="3 6" id="KW-1133">Transmembrane helix</keyword>
<dbReference type="SUPFAM" id="SSF63712">
    <property type="entry name" value="Nicotinic receptor ligand binding domain-like"/>
    <property type="match status" value="2"/>
</dbReference>
<reference evidence="10" key="1">
    <citation type="submission" date="2025-08" db="UniProtKB">
        <authorList>
            <consortium name="RefSeq"/>
        </authorList>
    </citation>
    <scope>IDENTIFICATION</scope>
</reference>
<dbReference type="RefSeq" id="XP_014681075.1">
    <property type="nucleotide sequence ID" value="XM_014825589.1"/>
</dbReference>
<feature type="compositionally biased region" description="Polar residues" evidence="5">
    <location>
        <begin position="7"/>
        <end position="19"/>
    </location>
</feature>
<proteinExistence type="predicted"/>
<feature type="transmembrane region" description="Helical" evidence="6">
    <location>
        <begin position="311"/>
        <end position="334"/>
    </location>
</feature>
<keyword evidence="9" id="KW-1185">Reference proteome</keyword>
<keyword evidence="4 6" id="KW-0472">Membrane</keyword>
<organism evidence="9 10">
    <name type="scientific">Priapulus caudatus</name>
    <name type="common">Priapulid worm</name>
    <dbReference type="NCBI Taxonomy" id="37621"/>
    <lineage>
        <taxon>Eukaryota</taxon>
        <taxon>Metazoa</taxon>
        <taxon>Ecdysozoa</taxon>
        <taxon>Scalidophora</taxon>
        <taxon>Priapulida</taxon>
        <taxon>Priapulimorpha</taxon>
        <taxon>Priapulimorphida</taxon>
        <taxon>Priapulidae</taxon>
        <taxon>Priapulus</taxon>
    </lineage>
</organism>
<name>A0ABM1F9F4_PRICU</name>
<dbReference type="Gene3D" id="2.70.170.10">
    <property type="entry name" value="Neurotransmitter-gated ion-channel ligand-binding domain"/>
    <property type="match status" value="2"/>
</dbReference>
<feature type="non-terminal residue" evidence="10">
    <location>
        <position position="1"/>
    </location>
</feature>
<evidence type="ECO:0000313" key="10">
    <source>
        <dbReference type="RefSeq" id="XP_014681075.1"/>
    </source>
</evidence>
<gene>
    <name evidence="10" type="primary">LOC106820968</name>
</gene>
<evidence type="ECO:0000256" key="1">
    <source>
        <dbReference type="ARBA" id="ARBA00004141"/>
    </source>
</evidence>
<dbReference type="InterPro" id="IPR038050">
    <property type="entry name" value="Neuro_actylchol_rec"/>
</dbReference>
<dbReference type="Proteomes" id="UP000695022">
    <property type="component" value="Unplaced"/>
</dbReference>
<evidence type="ECO:0000256" key="3">
    <source>
        <dbReference type="ARBA" id="ARBA00022989"/>
    </source>
</evidence>
<dbReference type="SUPFAM" id="SSF90112">
    <property type="entry name" value="Neurotransmitter-gated ion-channel transmembrane pore"/>
    <property type="match status" value="1"/>
</dbReference>
<protein>
    <submittedName>
        <fullName evidence="10">LOW QUALITY PROTEIN: acetylcholine receptor subunit alpha-like</fullName>
    </submittedName>
</protein>
<dbReference type="GeneID" id="106820968"/>
<evidence type="ECO:0000259" key="8">
    <source>
        <dbReference type="Pfam" id="PF02932"/>
    </source>
</evidence>
<dbReference type="InterPro" id="IPR036734">
    <property type="entry name" value="Neur_chan_lig-bd_sf"/>
</dbReference>
<dbReference type="InterPro" id="IPR036719">
    <property type="entry name" value="Neuro-gated_channel_TM_sf"/>
</dbReference>
<dbReference type="InterPro" id="IPR006201">
    <property type="entry name" value="Neur_channel"/>
</dbReference>
<feature type="transmembrane region" description="Helical" evidence="6">
    <location>
        <begin position="376"/>
        <end position="395"/>
    </location>
</feature>
<feature type="region of interest" description="Disordered" evidence="5">
    <location>
        <begin position="1"/>
        <end position="70"/>
    </location>
</feature>
<dbReference type="Pfam" id="PF02932">
    <property type="entry name" value="Neur_chan_memb"/>
    <property type="match status" value="1"/>
</dbReference>
<sequence length="539" mass="61668">HLLSSPAVATTLPTPLHTSQRQRERERRTTTKQANSHASDGDGIYLRPPSRISNLGSRNPDHAASAAGGAVDPVRRLASRIGAKRLYEDLLGNYNRLIRPVGNNTDKLTVKLGLRLSQLIDVDEKNQIMTTNVWIRQINDASGRESAADVPGAATLLTGDNMRFEDESKTSREWYDYKSWRWEANAIMGGVNLLYVPSSSIWLPDIVLYNNADGHYQRTSMFYPFDEQTWRNGIAADVDVRNGFQVDLIHRDDDNGRFVDKEYGIDLQEFYPSVEWDVLAVPATRHERYYPCCPEPFPDITYYVQMRRKTLFYTVNLIIPCVSISFLTVLVFYLPSDSGEKVTLCISILLSLTVFFLLLSEIIPPTSIVIPLIGKYLLFTLILVTLSICVTVYVLNVHFRTPATHTMSPWVKRVFLNILPRLLFIRRPIDERNRQPTTKTSFRACNGLDFREMKRISPSSSLGSPRFIRISQSERDQSKADSRRFKPYPDDVVRAMRGIQYIAEHLQDEDDLRQEKFWSMARRRTKTACCESAFHVSAV</sequence>
<evidence type="ECO:0000256" key="5">
    <source>
        <dbReference type="SAM" id="MobiDB-lite"/>
    </source>
</evidence>
<evidence type="ECO:0000313" key="9">
    <source>
        <dbReference type="Proteomes" id="UP000695022"/>
    </source>
</evidence>
<evidence type="ECO:0000259" key="7">
    <source>
        <dbReference type="Pfam" id="PF02931"/>
    </source>
</evidence>
<comment type="subcellular location">
    <subcellularLocation>
        <location evidence="1">Membrane</location>
        <topology evidence="1">Multi-pass membrane protein</topology>
    </subcellularLocation>
</comment>
<dbReference type="CDD" id="cd19064">
    <property type="entry name" value="LGIC_TM_nAChR"/>
    <property type="match status" value="1"/>
</dbReference>
<feature type="domain" description="Neurotransmitter-gated ion-channel transmembrane" evidence="8">
    <location>
        <begin position="317"/>
        <end position="516"/>
    </location>
</feature>
<feature type="transmembrane region" description="Helical" evidence="6">
    <location>
        <begin position="346"/>
        <end position="364"/>
    </location>
</feature>
<evidence type="ECO:0000256" key="6">
    <source>
        <dbReference type="SAM" id="Phobius"/>
    </source>
</evidence>
<dbReference type="PANTHER" id="PTHR18945">
    <property type="entry name" value="NEUROTRANSMITTER GATED ION CHANNEL"/>
    <property type="match status" value="1"/>
</dbReference>
<feature type="domain" description="Neurotransmitter-gated ion-channel ligand-binding" evidence="7">
    <location>
        <begin position="162"/>
        <end position="219"/>
    </location>
</feature>